<evidence type="ECO:0000256" key="7">
    <source>
        <dbReference type="SAM" id="Phobius"/>
    </source>
</evidence>
<dbReference type="InterPro" id="IPR000620">
    <property type="entry name" value="EamA_dom"/>
</dbReference>
<name>A0A117I590_9MYCO</name>
<dbReference type="GO" id="GO:0005886">
    <property type="term" value="C:plasma membrane"/>
    <property type="evidence" value="ECO:0007669"/>
    <property type="project" value="UniProtKB-SubCell"/>
</dbReference>
<keyword evidence="10" id="KW-1185">Reference proteome</keyword>
<evidence type="ECO:0000256" key="1">
    <source>
        <dbReference type="ARBA" id="ARBA00004651"/>
    </source>
</evidence>
<sequence>MLHIAIRDRLPSGPELALIGVTAIWGSTFPIVHQAMNHSGPLFFVGLRFVIAGVLGAAVFYKTLRGVSVAEVVAGVAIGAAIACGYGLQTYGLQSISSSVSAFITALYVPLVPLLQWAVMRRRPDRAALVGVLLAFVGLVLLAGPSATGLSLGRGELATLMGAVAMAAEILLIGGFAGKVDLGRVTVIQLLAAGAFAFLAMPVTGETIPAFSWWWFGAAVGMGVSSCLIQATMNWAQRSVSPTRATIIYAGEPVWGGIFGRVAGDRLPGLAIVGAVFIVAGVIVSELKPRSRRDEAVRTEEIACATAGQA</sequence>
<reference evidence="10" key="1">
    <citation type="journal article" date="2016" name="Genome Announc.">
        <title>Draft Genome Sequences of Five Rapidly Growing Mycobacterium Species, M. thermoresistibile, M. fortuitum subsp. acetamidolyticum, M. canariasense, M. brisbanense, and M. novocastrense.</title>
        <authorList>
            <person name="Katahira K."/>
            <person name="Ogura Y."/>
            <person name="Gotoh Y."/>
            <person name="Hayashi T."/>
        </authorList>
    </citation>
    <scope>NUCLEOTIDE SEQUENCE [LARGE SCALE GENOMIC DNA]</scope>
    <source>
        <strain evidence="10">JCM15654</strain>
    </source>
</reference>
<evidence type="ECO:0000256" key="2">
    <source>
        <dbReference type="ARBA" id="ARBA00007362"/>
    </source>
</evidence>
<keyword evidence="6 7" id="KW-0472">Membrane</keyword>
<comment type="subcellular location">
    <subcellularLocation>
        <location evidence="1">Cell membrane</location>
        <topology evidence="1">Multi-pass membrane protein</topology>
    </subcellularLocation>
</comment>
<gene>
    <name evidence="9" type="ORF">RMCB_2253</name>
</gene>
<dbReference type="AlphaFoldDB" id="A0A117I590"/>
<keyword evidence="4 7" id="KW-0812">Transmembrane</keyword>
<evidence type="ECO:0000259" key="8">
    <source>
        <dbReference type="Pfam" id="PF00892"/>
    </source>
</evidence>
<evidence type="ECO:0000256" key="5">
    <source>
        <dbReference type="ARBA" id="ARBA00022989"/>
    </source>
</evidence>
<dbReference type="RefSeq" id="WP_029370261.1">
    <property type="nucleotide sequence ID" value="NZ_BCSX01000021.1"/>
</dbReference>
<dbReference type="PANTHER" id="PTHR42920">
    <property type="entry name" value="OS03G0707200 PROTEIN-RELATED"/>
    <property type="match status" value="1"/>
</dbReference>
<feature type="domain" description="EamA" evidence="8">
    <location>
        <begin position="16"/>
        <end position="142"/>
    </location>
</feature>
<evidence type="ECO:0000313" key="10">
    <source>
        <dbReference type="Proteomes" id="UP000069620"/>
    </source>
</evidence>
<reference evidence="10" key="2">
    <citation type="submission" date="2016-02" db="EMBL/GenBank/DDBJ databases">
        <title>Draft genome sequence of five rapidly growing Mycobacterium species.</title>
        <authorList>
            <person name="Katahira K."/>
            <person name="Gotou Y."/>
            <person name="Iida K."/>
            <person name="Ogura Y."/>
            <person name="Hayashi T."/>
        </authorList>
    </citation>
    <scope>NUCLEOTIDE SEQUENCE [LARGE SCALE GENOMIC DNA]</scope>
    <source>
        <strain evidence="10">JCM15654</strain>
    </source>
</reference>
<evidence type="ECO:0000256" key="4">
    <source>
        <dbReference type="ARBA" id="ARBA00022692"/>
    </source>
</evidence>
<dbReference type="EMBL" id="BCSX01000021">
    <property type="protein sequence ID" value="GAS88157.1"/>
    <property type="molecule type" value="Genomic_DNA"/>
</dbReference>
<evidence type="ECO:0000313" key="9">
    <source>
        <dbReference type="EMBL" id="GAS88157.1"/>
    </source>
</evidence>
<dbReference type="Pfam" id="PF00892">
    <property type="entry name" value="EamA"/>
    <property type="match status" value="2"/>
</dbReference>
<accession>A0A117I590</accession>
<evidence type="ECO:0000256" key="3">
    <source>
        <dbReference type="ARBA" id="ARBA00022475"/>
    </source>
</evidence>
<feature type="transmembrane region" description="Helical" evidence="7">
    <location>
        <begin position="127"/>
        <end position="145"/>
    </location>
</feature>
<comment type="similarity">
    <text evidence="2">Belongs to the EamA transporter family.</text>
</comment>
<feature type="transmembrane region" description="Helical" evidence="7">
    <location>
        <begin position="211"/>
        <end position="233"/>
    </location>
</feature>
<dbReference type="STRING" id="146020.RMCB_2253"/>
<feature type="transmembrane region" description="Helical" evidence="7">
    <location>
        <begin position="269"/>
        <end position="287"/>
    </location>
</feature>
<dbReference type="OrthoDB" id="3182968at2"/>
<feature type="transmembrane region" description="Helical" evidence="7">
    <location>
        <begin position="100"/>
        <end position="120"/>
    </location>
</feature>
<feature type="transmembrane region" description="Helical" evidence="7">
    <location>
        <begin position="157"/>
        <end position="178"/>
    </location>
</feature>
<dbReference type="SUPFAM" id="SSF103481">
    <property type="entry name" value="Multidrug resistance efflux transporter EmrE"/>
    <property type="match status" value="2"/>
</dbReference>
<feature type="transmembrane region" description="Helical" evidence="7">
    <location>
        <begin position="42"/>
        <end position="61"/>
    </location>
</feature>
<keyword evidence="3" id="KW-1003">Cell membrane</keyword>
<feature type="transmembrane region" description="Helical" evidence="7">
    <location>
        <begin position="16"/>
        <end position="36"/>
    </location>
</feature>
<dbReference type="PANTHER" id="PTHR42920:SF5">
    <property type="entry name" value="EAMA DOMAIN-CONTAINING PROTEIN"/>
    <property type="match status" value="1"/>
</dbReference>
<feature type="transmembrane region" description="Helical" evidence="7">
    <location>
        <begin position="68"/>
        <end position="88"/>
    </location>
</feature>
<keyword evidence="5 7" id="KW-1133">Transmembrane helix</keyword>
<dbReference type="Proteomes" id="UP000069620">
    <property type="component" value="Unassembled WGS sequence"/>
</dbReference>
<feature type="domain" description="EamA" evidence="8">
    <location>
        <begin position="154"/>
        <end position="284"/>
    </location>
</feature>
<organism evidence="9 10">
    <name type="scientific">Mycolicibacterium brisbanense</name>
    <dbReference type="NCBI Taxonomy" id="146020"/>
    <lineage>
        <taxon>Bacteria</taxon>
        <taxon>Bacillati</taxon>
        <taxon>Actinomycetota</taxon>
        <taxon>Actinomycetes</taxon>
        <taxon>Mycobacteriales</taxon>
        <taxon>Mycobacteriaceae</taxon>
        <taxon>Mycolicibacterium</taxon>
    </lineage>
</organism>
<evidence type="ECO:0000256" key="6">
    <source>
        <dbReference type="ARBA" id="ARBA00023136"/>
    </source>
</evidence>
<feature type="transmembrane region" description="Helical" evidence="7">
    <location>
        <begin position="185"/>
        <end position="205"/>
    </location>
</feature>
<comment type="caution">
    <text evidence="9">The sequence shown here is derived from an EMBL/GenBank/DDBJ whole genome shotgun (WGS) entry which is preliminary data.</text>
</comment>
<protein>
    <submittedName>
        <fullName evidence="9">EamA-like transporter family</fullName>
    </submittedName>
</protein>
<proteinExistence type="inferred from homology"/>
<dbReference type="InterPro" id="IPR051258">
    <property type="entry name" value="Diverse_Substrate_Transporter"/>
</dbReference>
<dbReference type="InterPro" id="IPR037185">
    <property type="entry name" value="EmrE-like"/>
</dbReference>